<dbReference type="Proteomes" id="UP000887159">
    <property type="component" value="Unassembled WGS sequence"/>
</dbReference>
<gene>
    <name evidence="1" type="ORF">TNCV_2073131</name>
</gene>
<name>A0A8X6RH96_TRICX</name>
<dbReference type="EMBL" id="BMAU01021099">
    <property type="protein sequence ID" value="GFX90435.1"/>
    <property type="molecule type" value="Genomic_DNA"/>
</dbReference>
<proteinExistence type="predicted"/>
<sequence>MVDQRFIPRHNPKQKVIAILMKIDNMIKAIRRITIDGVEEEFGITHERAQTMQSPELFLDGFLKLTKRYDKSSNVLGTCVINKVIP</sequence>
<accession>A0A8X6RH96</accession>
<protein>
    <submittedName>
        <fullName evidence="1">Uncharacterized protein</fullName>
    </submittedName>
</protein>
<comment type="caution">
    <text evidence="1">The sequence shown here is derived from an EMBL/GenBank/DDBJ whole genome shotgun (WGS) entry which is preliminary data.</text>
</comment>
<evidence type="ECO:0000313" key="2">
    <source>
        <dbReference type="Proteomes" id="UP000887159"/>
    </source>
</evidence>
<dbReference type="AlphaFoldDB" id="A0A8X6RH96"/>
<organism evidence="1 2">
    <name type="scientific">Trichonephila clavipes</name>
    <name type="common">Golden silk orbweaver</name>
    <name type="synonym">Nephila clavipes</name>
    <dbReference type="NCBI Taxonomy" id="2585209"/>
    <lineage>
        <taxon>Eukaryota</taxon>
        <taxon>Metazoa</taxon>
        <taxon>Ecdysozoa</taxon>
        <taxon>Arthropoda</taxon>
        <taxon>Chelicerata</taxon>
        <taxon>Arachnida</taxon>
        <taxon>Araneae</taxon>
        <taxon>Araneomorphae</taxon>
        <taxon>Entelegynae</taxon>
        <taxon>Araneoidea</taxon>
        <taxon>Nephilidae</taxon>
        <taxon>Trichonephila</taxon>
    </lineage>
</organism>
<evidence type="ECO:0000313" key="1">
    <source>
        <dbReference type="EMBL" id="GFX90435.1"/>
    </source>
</evidence>
<keyword evidence="2" id="KW-1185">Reference proteome</keyword>
<reference evidence="1" key="1">
    <citation type="submission" date="2020-08" db="EMBL/GenBank/DDBJ databases">
        <title>Multicomponent nature underlies the extraordinary mechanical properties of spider dragline silk.</title>
        <authorList>
            <person name="Kono N."/>
            <person name="Nakamura H."/>
            <person name="Mori M."/>
            <person name="Yoshida Y."/>
            <person name="Ohtoshi R."/>
            <person name="Malay A.D."/>
            <person name="Moran D.A.P."/>
            <person name="Tomita M."/>
            <person name="Numata K."/>
            <person name="Arakawa K."/>
        </authorList>
    </citation>
    <scope>NUCLEOTIDE SEQUENCE</scope>
</reference>